<proteinExistence type="predicted"/>
<reference evidence="2 3" key="2">
    <citation type="journal article" date="2017" name="Genome Biol.">
        <title>New reference genome sequences of hot pepper reveal the massive evolution of plant disease-resistance genes by retroduplication.</title>
        <authorList>
            <person name="Kim S."/>
            <person name="Park J."/>
            <person name="Yeom S.I."/>
            <person name="Kim Y.M."/>
            <person name="Seo E."/>
            <person name="Kim K.T."/>
            <person name="Kim M.S."/>
            <person name="Lee J.M."/>
            <person name="Cheong K."/>
            <person name="Shin H.S."/>
            <person name="Kim S.B."/>
            <person name="Han K."/>
            <person name="Lee J."/>
            <person name="Park M."/>
            <person name="Lee H.A."/>
            <person name="Lee H.Y."/>
            <person name="Lee Y."/>
            <person name="Oh S."/>
            <person name="Lee J.H."/>
            <person name="Choi E."/>
            <person name="Choi E."/>
            <person name="Lee S.E."/>
            <person name="Jeon J."/>
            <person name="Kim H."/>
            <person name="Choi G."/>
            <person name="Song H."/>
            <person name="Lee J."/>
            <person name="Lee S.C."/>
            <person name="Kwon J.K."/>
            <person name="Lee H.Y."/>
            <person name="Koo N."/>
            <person name="Hong Y."/>
            <person name="Kim R.W."/>
            <person name="Kang W.H."/>
            <person name="Huh J.H."/>
            <person name="Kang B.C."/>
            <person name="Yang T.J."/>
            <person name="Lee Y.H."/>
            <person name="Bennetzen J.L."/>
            <person name="Choi D."/>
        </authorList>
    </citation>
    <scope>NUCLEOTIDE SEQUENCE [LARGE SCALE GENOMIC DNA]</scope>
    <source>
        <strain evidence="3">cv. CM334</strain>
    </source>
</reference>
<evidence type="ECO:0000313" key="3">
    <source>
        <dbReference type="Proteomes" id="UP000222542"/>
    </source>
</evidence>
<reference evidence="2 3" key="1">
    <citation type="journal article" date="2014" name="Nat. Genet.">
        <title>Genome sequence of the hot pepper provides insights into the evolution of pungency in Capsicum species.</title>
        <authorList>
            <person name="Kim S."/>
            <person name="Park M."/>
            <person name="Yeom S.I."/>
            <person name="Kim Y.M."/>
            <person name="Lee J.M."/>
            <person name="Lee H.A."/>
            <person name="Seo E."/>
            <person name="Choi J."/>
            <person name="Cheong K."/>
            <person name="Kim K.T."/>
            <person name="Jung K."/>
            <person name="Lee G.W."/>
            <person name="Oh S.K."/>
            <person name="Bae C."/>
            <person name="Kim S.B."/>
            <person name="Lee H.Y."/>
            <person name="Kim S.Y."/>
            <person name="Kim M.S."/>
            <person name="Kang B.C."/>
            <person name="Jo Y.D."/>
            <person name="Yang H.B."/>
            <person name="Jeong H.J."/>
            <person name="Kang W.H."/>
            <person name="Kwon J.K."/>
            <person name="Shin C."/>
            <person name="Lim J.Y."/>
            <person name="Park J.H."/>
            <person name="Huh J.H."/>
            <person name="Kim J.S."/>
            <person name="Kim B.D."/>
            <person name="Cohen O."/>
            <person name="Paran I."/>
            <person name="Suh M.C."/>
            <person name="Lee S.B."/>
            <person name="Kim Y.K."/>
            <person name="Shin Y."/>
            <person name="Noh S.J."/>
            <person name="Park J."/>
            <person name="Seo Y.S."/>
            <person name="Kwon S.Y."/>
            <person name="Kim H.A."/>
            <person name="Park J.M."/>
            <person name="Kim H.J."/>
            <person name="Choi S.B."/>
            <person name="Bosland P.W."/>
            <person name="Reeves G."/>
            <person name="Jo S.H."/>
            <person name="Lee B.W."/>
            <person name="Cho H.T."/>
            <person name="Choi H.S."/>
            <person name="Lee M.S."/>
            <person name="Yu Y."/>
            <person name="Do Choi Y."/>
            <person name="Park B.S."/>
            <person name="van Deynze A."/>
            <person name="Ashrafi H."/>
            <person name="Hill T."/>
            <person name="Kim W.T."/>
            <person name="Pai H.S."/>
            <person name="Ahn H.K."/>
            <person name="Yeam I."/>
            <person name="Giovannoni J.J."/>
            <person name="Rose J.K."/>
            <person name="Sorensen I."/>
            <person name="Lee S.J."/>
            <person name="Kim R.W."/>
            <person name="Choi I.Y."/>
            <person name="Choi B.S."/>
            <person name="Lim J.S."/>
            <person name="Lee Y.H."/>
            <person name="Choi D."/>
        </authorList>
    </citation>
    <scope>NUCLEOTIDE SEQUENCE [LARGE SCALE GENOMIC DNA]</scope>
    <source>
        <strain evidence="3">cv. CM334</strain>
    </source>
</reference>
<dbReference type="PANTHER" id="PTHR33710:SF89">
    <property type="match status" value="1"/>
</dbReference>
<accession>A0A2G2Z3Q0</accession>
<dbReference type="InterPro" id="IPR036691">
    <property type="entry name" value="Endo/exonu/phosph_ase_sf"/>
</dbReference>
<protein>
    <submittedName>
        <fullName evidence="2">Uncharacterized protein</fullName>
    </submittedName>
</protein>
<gene>
    <name evidence="2" type="ORF">T459_20172</name>
</gene>
<dbReference type="SUPFAM" id="SSF56219">
    <property type="entry name" value="DNase I-like"/>
    <property type="match status" value="1"/>
</dbReference>
<organism evidence="2 3">
    <name type="scientific">Capsicum annuum</name>
    <name type="common">Capsicum pepper</name>
    <dbReference type="NCBI Taxonomy" id="4072"/>
    <lineage>
        <taxon>Eukaryota</taxon>
        <taxon>Viridiplantae</taxon>
        <taxon>Streptophyta</taxon>
        <taxon>Embryophyta</taxon>
        <taxon>Tracheophyta</taxon>
        <taxon>Spermatophyta</taxon>
        <taxon>Magnoliopsida</taxon>
        <taxon>eudicotyledons</taxon>
        <taxon>Gunneridae</taxon>
        <taxon>Pentapetalae</taxon>
        <taxon>asterids</taxon>
        <taxon>lamiids</taxon>
        <taxon>Solanales</taxon>
        <taxon>Solanaceae</taxon>
        <taxon>Solanoideae</taxon>
        <taxon>Capsiceae</taxon>
        <taxon>Capsicum</taxon>
    </lineage>
</organism>
<dbReference type="EMBL" id="AYRZ02000007">
    <property type="protein sequence ID" value="PHT76650.1"/>
    <property type="molecule type" value="Genomic_DNA"/>
</dbReference>
<dbReference type="PANTHER" id="PTHR33710">
    <property type="entry name" value="BNAC02G09200D PROTEIN"/>
    <property type="match status" value="1"/>
</dbReference>
<sequence>MSQPVVGVHAPHMLANSEEGKKEEPKSYLEEAITGSSSGETRIEYSVKGEQIGESRSFTWTNHHVFIKIDRALANGDWMLLYPQAQVYVMNPHFSDHSPLKIKISEDIKGGPKSFRFINYLKQHDDFIEVVRHGWAQQQCSGAMENIWMKLKTVKPGLK</sequence>
<dbReference type="Proteomes" id="UP000222542">
    <property type="component" value="Unassembled WGS sequence"/>
</dbReference>
<dbReference type="Gramene" id="PHT76650">
    <property type="protein sequence ID" value="PHT76650"/>
    <property type="gene ID" value="T459_20172"/>
</dbReference>
<keyword evidence="3" id="KW-1185">Reference proteome</keyword>
<name>A0A2G2Z3Q0_CAPAN</name>
<dbReference type="AlphaFoldDB" id="A0A2G2Z3Q0"/>
<evidence type="ECO:0000256" key="1">
    <source>
        <dbReference type="SAM" id="MobiDB-lite"/>
    </source>
</evidence>
<feature type="region of interest" description="Disordered" evidence="1">
    <location>
        <begin position="1"/>
        <end position="27"/>
    </location>
</feature>
<feature type="compositionally biased region" description="Basic and acidic residues" evidence="1">
    <location>
        <begin position="18"/>
        <end position="27"/>
    </location>
</feature>
<evidence type="ECO:0000313" key="2">
    <source>
        <dbReference type="EMBL" id="PHT76650.1"/>
    </source>
</evidence>
<comment type="caution">
    <text evidence="2">The sequence shown here is derived from an EMBL/GenBank/DDBJ whole genome shotgun (WGS) entry which is preliminary data.</text>
</comment>